<keyword evidence="1" id="KW-1133">Transmembrane helix</keyword>
<evidence type="ECO:0000313" key="3">
    <source>
        <dbReference type="Proteomes" id="UP000051888"/>
    </source>
</evidence>
<keyword evidence="1" id="KW-0472">Membrane</keyword>
<sequence>MRKRLIALSYLFFSISVMAKMVESLFSSSHYFYYHYLNLTLIIVMIFPLIGFILACLGDGGKAKRRAIAIILNGICIFLFLPLALLNFWIINFGK</sequence>
<feature type="transmembrane region" description="Helical" evidence="1">
    <location>
        <begin position="69"/>
        <end position="91"/>
    </location>
</feature>
<dbReference type="RefSeq" id="WP_055737982.1">
    <property type="nucleotide sequence ID" value="NZ_JAAIWL010000017.1"/>
</dbReference>
<dbReference type="EMBL" id="LJJC01000004">
    <property type="protein sequence ID" value="KQL52301.1"/>
    <property type="molecule type" value="Genomic_DNA"/>
</dbReference>
<evidence type="ECO:0000313" key="2">
    <source>
        <dbReference type="EMBL" id="KQL52301.1"/>
    </source>
</evidence>
<keyword evidence="1" id="KW-0812">Transmembrane</keyword>
<keyword evidence="3" id="KW-1185">Reference proteome</keyword>
<protein>
    <submittedName>
        <fullName evidence="2">Uncharacterized protein</fullName>
    </submittedName>
</protein>
<dbReference type="AlphaFoldDB" id="A0A0Q3WVA4"/>
<dbReference type="PATRIC" id="fig|157838.3.peg.268"/>
<evidence type="ECO:0000256" key="1">
    <source>
        <dbReference type="SAM" id="Phobius"/>
    </source>
</evidence>
<name>A0A0Q3WVA4_9BACI</name>
<proteinExistence type="predicted"/>
<accession>A0A0Q3WVA4</accession>
<dbReference type="STRING" id="157838.AN964_01240"/>
<gene>
    <name evidence="2" type="ORF">AN964_01240</name>
</gene>
<organism evidence="2 3">
    <name type="scientific">Heyndrickxia shackletonii</name>
    <dbReference type="NCBI Taxonomy" id="157838"/>
    <lineage>
        <taxon>Bacteria</taxon>
        <taxon>Bacillati</taxon>
        <taxon>Bacillota</taxon>
        <taxon>Bacilli</taxon>
        <taxon>Bacillales</taxon>
        <taxon>Bacillaceae</taxon>
        <taxon>Heyndrickxia</taxon>
    </lineage>
</organism>
<reference evidence="2 3" key="1">
    <citation type="submission" date="2015-09" db="EMBL/GenBank/DDBJ databases">
        <title>Genome sequencing project for genomic taxonomy and phylogenomics of Bacillus-like bacteria.</title>
        <authorList>
            <person name="Liu B."/>
            <person name="Wang J."/>
            <person name="Zhu Y."/>
            <person name="Liu G."/>
            <person name="Chen Q."/>
            <person name="Chen Z."/>
            <person name="Lan J."/>
            <person name="Che J."/>
            <person name="Ge C."/>
            <person name="Shi H."/>
            <person name="Pan Z."/>
            <person name="Liu X."/>
        </authorList>
    </citation>
    <scope>NUCLEOTIDE SEQUENCE [LARGE SCALE GENOMIC DNA]</scope>
    <source>
        <strain evidence="2 3">LMG 18435</strain>
    </source>
</reference>
<dbReference type="Proteomes" id="UP000051888">
    <property type="component" value="Unassembled WGS sequence"/>
</dbReference>
<comment type="caution">
    <text evidence="2">The sequence shown here is derived from an EMBL/GenBank/DDBJ whole genome shotgun (WGS) entry which is preliminary data.</text>
</comment>
<feature type="transmembrane region" description="Helical" evidence="1">
    <location>
        <begin position="35"/>
        <end position="57"/>
    </location>
</feature>